<gene>
    <name evidence="2" type="primary">paaG</name>
    <name evidence="2" type="ordered locus">AMED_7199</name>
</gene>
<evidence type="ECO:0000313" key="2">
    <source>
        <dbReference type="EMBL" id="ADJ48916.1"/>
    </source>
</evidence>
<dbReference type="Proteomes" id="UP000000328">
    <property type="component" value="Chromosome"/>
</dbReference>
<sequence>MIEDPGAVGLGCRWADGVLWLTLDRPEARNALTIAMRRGLITAIRAADADPQTRVVVLTGTDPAFSAGVDLKESLGAPRGARTDPAEAVRAARAPVLGVINGPCYTGALELALSCDFLVASDRARFADTHAALGLVAGWGMSALLPRAVGVRLARQMMLTGEPVDAGQAVRAGLVNEVVPHERLAERVRQVVAGILAAAPEAADATLQLLADGEDVPLAHALALEARAKRRRRIDVAEVARRFAARTAHVSDHNGMMRTGAEDR</sequence>
<organism evidence="2 3">
    <name type="scientific">Amycolatopsis mediterranei (strain U-32)</name>
    <dbReference type="NCBI Taxonomy" id="749927"/>
    <lineage>
        <taxon>Bacteria</taxon>
        <taxon>Bacillati</taxon>
        <taxon>Actinomycetota</taxon>
        <taxon>Actinomycetes</taxon>
        <taxon>Pseudonocardiales</taxon>
        <taxon>Pseudonocardiaceae</taxon>
        <taxon>Amycolatopsis</taxon>
    </lineage>
</organism>
<dbReference type="PANTHER" id="PTHR43802">
    <property type="entry name" value="ENOYL-COA HYDRATASE"/>
    <property type="match status" value="1"/>
</dbReference>
<name>A0A0H3DDY9_AMYMU</name>
<dbReference type="EMBL" id="CP002000">
    <property type="protein sequence ID" value="ADJ48916.1"/>
    <property type="molecule type" value="Genomic_DNA"/>
</dbReference>
<dbReference type="AlphaFoldDB" id="A0A0H3DDY9"/>
<dbReference type="PATRIC" id="fig|749927.5.peg.7485"/>
<dbReference type="OrthoDB" id="9775794at2"/>
<dbReference type="KEGG" id="amd:AMED_7199"/>
<dbReference type="RefSeq" id="WP_013228961.1">
    <property type="nucleotide sequence ID" value="NC_014318.1"/>
</dbReference>
<dbReference type="PANTHER" id="PTHR43802:SF1">
    <property type="entry name" value="IP11341P-RELATED"/>
    <property type="match status" value="1"/>
</dbReference>
<proteinExistence type="inferred from homology"/>
<comment type="similarity">
    <text evidence="1">Belongs to the enoyl-CoA hydratase/isomerase family.</text>
</comment>
<dbReference type="InterPro" id="IPR001753">
    <property type="entry name" value="Enoyl-CoA_hydra/iso"/>
</dbReference>
<protein>
    <submittedName>
        <fullName evidence="2">Enoyl-CoA hydratase/isomerase</fullName>
    </submittedName>
</protein>
<dbReference type="GO" id="GO:0016853">
    <property type="term" value="F:isomerase activity"/>
    <property type="evidence" value="ECO:0007669"/>
    <property type="project" value="UniProtKB-KW"/>
</dbReference>
<dbReference type="SUPFAM" id="SSF52096">
    <property type="entry name" value="ClpP/crotonase"/>
    <property type="match status" value="1"/>
</dbReference>
<keyword evidence="2" id="KW-0413">Isomerase</keyword>
<dbReference type="eggNOG" id="COG1024">
    <property type="taxonomic scope" value="Bacteria"/>
</dbReference>
<accession>A0A0H3DDY9</accession>
<evidence type="ECO:0000313" key="3">
    <source>
        <dbReference type="Proteomes" id="UP000000328"/>
    </source>
</evidence>
<dbReference type="Pfam" id="PF00378">
    <property type="entry name" value="ECH_1"/>
    <property type="match status" value="1"/>
</dbReference>
<dbReference type="Gene3D" id="3.90.226.10">
    <property type="entry name" value="2-enoyl-CoA Hydratase, Chain A, domain 1"/>
    <property type="match status" value="1"/>
</dbReference>
<reference evidence="2 3" key="1">
    <citation type="journal article" date="2010" name="Cell Res.">
        <title>Complete genome sequence of the rifamycin SV-producing Amycolatopsis mediterranei U32 revealed its genetic characteristics in phylogeny and metabolism.</title>
        <authorList>
            <person name="Zhao W."/>
            <person name="Zhong Y."/>
            <person name="Yuan H."/>
            <person name="Wang J."/>
            <person name="Zheng H."/>
            <person name="Wang Y."/>
            <person name="Cen X."/>
            <person name="Xu F."/>
            <person name="Bai J."/>
            <person name="Han X."/>
            <person name="Lu G."/>
            <person name="Zhu Y."/>
            <person name="Shao Z."/>
            <person name="Yan H."/>
            <person name="Li C."/>
            <person name="Peng N."/>
            <person name="Zhang Z."/>
            <person name="Zhang Y."/>
            <person name="Lin W."/>
            <person name="Fan Y."/>
            <person name="Qin Z."/>
            <person name="Hu Y."/>
            <person name="Zhu B."/>
            <person name="Wang S."/>
            <person name="Ding X."/>
            <person name="Zhao G.P."/>
        </authorList>
    </citation>
    <scope>NUCLEOTIDE SEQUENCE [LARGE SCALE GENOMIC DNA]</scope>
    <source>
        <strain evidence="3">U-32</strain>
    </source>
</reference>
<evidence type="ECO:0000256" key="1">
    <source>
        <dbReference type="ARBA" id="ARBA00005254"/>
    </source>
</evidence>
<dbReference type="GeneID" id="92874848"/>
<dbReference type="HOGENOM" id="CLU_009834_7_4_11"/>
<dbReference type="CDD" id="cd06558">
    <property type="entry name" value="crotonase-like"/>
    <property type="match status" value="1"/>
</dbReference>
<dbReference type="InterPro" id="IPR029045">
    <property type="entry name" value="ClpP/crotonase-like_dom_sf"/>
</dbReference>